<sequence length="57" mass="6288">MGLQLFYDELTQLWVTSELAQSCSAVFADVVGNNAMIAVIVWYIRVLKAVVLIAAEN</sequence>
<accession>A0A256G771</accession>
<evidence type="ECO:0000256" key="1">
    <source>
        <dbReference type="SAM" id="Phobius"/>
    </source>
</evidence>
<dbReference type="EMBL" id="NNRJ01000002">
    <property type="protein sequence ID" value="OYR22985.1"/>
    <property type="molecule type" value="Genomic_DNA"/>
</dbReference>
<dbReference type="AlphaFoldDB" id="A0A256G771"/>
<evidence type="ECO:0000313" key="2">
    <source>
        <dbReference type="EMBL" id="OYR22985.1"/>
    </source>
</evidence>
<keyword evidence="3" id="KW-1185">Reference proteome</keyword>
<proteinExistence type="predicted"/>
<reference evidence="2 3" key="1">
    <citation type="submission" date="2017-07" db="EMBL/GenBank/DDBJ databases">
        <title>Phylogenetic study on the rhizospheric bacterium Ochrobactrum sp. A44.</title>
        <authorList>
            <person name="Krzyzanowska D.M."/>
            <person name="Ossowicki A."/>
            <person name="Rajewska M."/>
            <person name="Maciag T."/>
            <person name="Kaczynski Z."/>
            <person name="Czerwicka M."/>
            <person name="Jafra S."/>
        </authorList>
    </citation>
    <scope>NUCLEOTIDE SEQUENCE [LARGE SCALE GENOMIC DNA]</scope>
    <source>
        <strain evidence="2 3">DSM 7216</strain>
    </source>
</reference>
<organism evidence="2 3">
    <name type="scientific">Brucella thiophenivorans</name>
    <dbReference type="NCBI Taxonomy" id="571255"/>
    <lineage>
        <taxon>Bacteria</taxon>
        <taxon>Pseudomonadati</taxon>
        <taxon>Pseudomonadota</taxon>
        <taxon>Alphaproteobacteria</taxon>
        <taxon>Hyphomicrobiales</taxon>
        <taxon>Brucellaceae</taxon>
        <taxon>Brucella/Ochrobactrum group</taxon>
        <taxon>Brucella</taxon>
    </lineage>
</organism>
<comment type="caution">
    <text evidence="2">The sequence shown here is derived from an EMBL/GenBank/DDBJ whole genome shotgun (WGS) entry which is preliminary data.</text>
</comment>
<evidence type="ECO:0000313" key="3">
    <source>
        <dbReference type="Proteomes" id="UP000215590"/>
    </source>
</evidence>
<keyword evidence="1" id="KW-0812">Transmembrane</keyword>
<dbReference type="Proteomes" id="UP000215590">
    <property type="component" value="Unassembled WGS sequence"/>
</dbReference>
<name>A0A256G771_9HYPH</name>
<protein>
    <submittedName>
        <fullName evidence="2">Uncharacterized protein</fullName>
    </submittedName>
</protein>
<keyword evidence="1" id="KW-1133">Transmembrane helix</keyword>
<keyword evidence="1" id="KW-0472">Membrane</keyword>
<gene>
    <name evidence="2" type="ORF">CEV31_0061</name>
</gene>
<feature type="transmembrane region" description="Helical" evidence="1">
    <location>
        <begin position="35"/>
        <end position="55"/>
    </location>
</feature>